<proteinExistence type="predicted"/>
<keyword evidence="3" id="KW-1185">Reference proteome</keyword>
<dbReference type="Proteomes" id="UP000030686">
    <property type="component" value="Unassembled WGS sequence"/>
</dbReference>
<evidence type="ECO:0000313" key="3">
    <source>
        <dbReference type="Proteomes" id="UP000030686"/>
    </source>
</evidence>
<dbReference type="STRING" id="1365484.W6QW77"/>
<dbReference type="OMA" id="YIFSEVY"/>
<feature type="region of interest" description="Disordered" evidence="1">
    <location>
        <begin position="88"/>
        <end position="110"/>
    </location>
</feature>
<dbReference type="EMBL" id="HG792026">
    <property type="protein sequence ID" value="CDM38414.1"/>
    <property type="molecule type" value="Genomic_DNA"/>
</dbReference>
<accession>W6QW77</accession>
<evidence type="ECO:0000256" key="1">
    <source>
        <dbReference type="SAM" id="MobiDB-lite"/>
    </source>
</evidence>
<dbReference type="OrthoDB" id="6359816at2759"/>
<dbReference type="Gene3D" id="3.30.710.10">
    <property type="entry name" value="Potassium Channel Kv1.1, Chain A"/>
    <property type="match status" value="1"/>
</dbReference>
<evidence type="ECO:0000313" key="2">
    <source>
        <dbReference type="EMBL" id="CDM38414.1"/>
    </source>
</evidence>
<name>W6QW77_PENRF</name>
<reference evidence="2" key="1">
    <citation type="journal article" date="2014" name="Nat. Commun.">
        <title>Multiple recent horizontal transfers of a large genomic region in cheese making fungi.</title>
        <authorList>
            <person name="Cheeseman K."/>
            <person name="Ropars J."/>
            <person name="Renault P."/>
            <person name="Dupont J."/>
            <person name="Gouzy J."/>
            <person name="Branca A."/>
            <person name="Abraham A.L."/>
            <person name="Ceppi M."/>
            <person name="Conseiller E."/>
            <person name="Debuchy R."/>
            <person name="Malagnac F."/>
            <person name="Goarin A."/>
            <person name="Silar P."/>
            <person name="Lacoste S."/>
            <person name="Sallet E."/>
            <person name="Bensimon A."/>
            <person name="Giraud T."/>
            <person name="Brygoo Y."/>
        </authorList>
    </citation>
    <scope>NUCLEOTIDE SEQUENCE [LARGE SCALE GENOMIC DNA]</scope>
    <source>
        <strain evidence="2">FM164</strain>
    </source>
</reference>
<gene>
    <name evidence="2" type="ORF">PROQFM164_S12g000023</name>
</gene>
<dbReference type="AlphaFoldDB" id="W6QW77"/>
<sequence length="251" mass="28958">MESKKAIQFPEFLGSDTVSLCTTSSSESWKIHRKLLVSKCKALESAFSHDFPERSSGQYIFNQTTHDTVARFIEWAYRDDYTELDLTPMEVNQRSRPRSEPSGPAKPSEDDHLQAHTLLCHLRVYIFSDTYLVDDLKNVAFEKFTTVVKDVGNPQNLNEQLAIIDCLLLAFSTLPPHDKLLEWLARYAAWCLSSLRLQVKFHELLQKIPALSYRMMETLSPAKEPPWNIKLSKYRVPSYDARTGEDFAYED</sequence>
<dbReference type="InterPro" id="IPR011333">
    <property type="entry name" value="SKP1/BTB/POZ_sf"/>
</dbReference>
<protein>
    <submittedName>
        <fullName evidence="2">BTB/POZ fold</fullName>
    </submittedName>
</protein>
<dbReference type="PANTHER" id="PTHR47843">
    <property type="entry name" value="BTB DOMAIN-CONTAINING PROTEIN-RELATED"/>
    <property type="match status" value="1"/>
</dbReference>
<organism evidence="2 3">
    <name type="scientific">Penicillium roqueforti (strain FM164)</name>
    <dbReference type="NCBI Taxonomy" id="1365484"/>
    <lineage>
        <taxon>Eukaryota</taxon>
        <taxon>Fungi</taxon>
        <taxon>Dikarya</taxon>
        <taxon>Ascomycota</taxon>
        <taxon>Pezizomycotina</taxon>
        <taxon>Eurotiomycetes</taxon>
        <taxon>Eurotiomycetidae</taxon>
        <taxon>Eurotiales</taxon>
        <taxon>Aspergillaceae</taxon>
        <taxon>Penicillium</taxon>
    </lineage>
</organism>